<evidence type="ECO:0000256" key="1">
    <source>
        <dbReference type="SAM" id="MobiDB-lite"/>
    </source>
</evidence>
<evidence type="ECO:0000256" key="2">
    <source>
        <dbReference type="SAM" id="SignalP"/>
    </source>
</evidence>
<dbReference type="Proteomes" id="UP000192247">
    <property type="component" value="Unassembled WGS sequence"/>
</dbReference>
<reference evidence="3 4" key="1">
    <citation type="journal article" date="2017" name="Gigascience">
        <title>Draft genome of the honey bee ectoparasitic mite, Tropilaelaps mercedesae, is shaped by the parasitic life history.</title>
        <authorList>
            <person name="Dong X."/>
            <person name="Armstrong S.D."/>
            <person name="Xia D."/>
            <person name="Makepeace B.L."/>
            <person name="Darby A.C."/>
            <person name="Kadowaki T."/>
        </authorList>
    </citation>
    <scope>NUCLEOTIDE SEQUENCE [LARGE SCALE GENOMIC DNA]</scope>
    <source>
        <strain evidence="3">Wuxi-XJTLU</strain>
    </source>
</reference>
<evidence type="ECO:0000313" key="3">
    <source>
        <dbReference type="EMBL" id="OQR73123.1"/>
    </source>
</evidence>
<keyword evidence="4" id="KW-1185">Reference proteome</keyword>
<feature type="compositionally biased region" description="Polar residues" evidence="1">
    <location>
        <begin position="52"/>
        <end position="63"/>
    </location>
</feature>
<name>A0A1V9XIC5_9ACAR</name>
<evidence type="ECO:0008006" key="5">
    <source>
        <dbReference type="Google" id="ProtNLM"/>
    </source>
</evidence>
<dbReference type="OrthoDB" id="6510743at2759"/>
<keyword evidence="2" id="KW-0732">Signal</keyword>
<accession>A0A1V9XIC5</accession>
<proteinExistence type="predicted"/>
<organism evidence="3 4">
    <name type="scientific">Tropilaelaps mercedesae</name>
    <dbReference type="NCBI Taxonomy" id="418985"/>
    <lineage>
        <taxon>Eukaryota</taxon>
        <taxon>Metazoa</taxon>
        <taxon>Ecdysozoa</taxon>
        <taxon>Arthropoda</taxon>
        <taxon>Chelicerata</taxon>
        <taxon>Arachnida</taxon>
        <taxon>Acari</taxon>
        <taxon>Parasitiformes</taxon>
        <taxon>Mesostigmata</taxon>
        <taxon>Gamasina</taxon>
        <taxon>Dermanyssoidea</taxon>
        <taxon>Laelapidae</taxon>
        <taxon>Tropilaelaps</taxon>
    </lineage>
</organism>
<comment type="caution">
    <text evidence="3">The sequence shown here is derived from an EMBL/GenBank/DDBJ whole genome shotgun (WGS) entry which is preliminary data.</text>
</comment>
<dbReference type="InParanoid" id="A0A1V9XIC5"/>
<dbReference type="EMBL" id="MNPL01010433">
    <property type="protein sequence ID" value="OQR73123.1"/>
    <property type="molecule type" value="Genomic_DNA"/>
</dbReference>
<evidence type="ECO:0000313" key="4">
    <source>
        <dbReference type="Proteomes" id="UP000192247"/>
    </source>
</evidence>
<feature type="region of interest" description="Disordered" evidence="1">
    <location>
        <begin position="49"/>
        <end position="73"/>
    </location>
</feature>
<gene>
    <name evidence="3" type="ORF">BIW11_09942</name>
</gene>
<feature type="chain" id="PRO_5012506458" description="Secreted protein" evidence="2">
    <location>
        <begin position="25"/>
        <end position="299"/>
    </location>
</feature>
<sequence>MTVFSVRITLTLCLVSSISELANGQTSPSVIAEPTQALFTGIPIPGLPVAGRQQQPPAPQSQHVIPPNQPGANAGTTFGGYSAEVLCAQGPGLMQGYPAYQHSVGLFAFGLSGASSNPCIVTCQNQQAAWMVAKPHGAPCRHPNDPQGERYCLNQVCVPYNASLNEYCRNALSLPVNSPDYMALMPYGCTVTCLDKSTPSLVQVQFNNGMSCHVNTPGGRQMAGYCMNGACSTLSYRGGPGGGGFFETFLDSRKGALLGAGGPPGQGYPYLPSQTAPYNGYGVGGPFGVLSNFLGRRRK</sequence>
<feature type="signal peptide" evidence="2">
    <location>
        <begin position="1"/>
        <end position="24"/>
    </location>
</feature>
<protein>
    <recommendedName>
        <fullName evidence="5">Secreted protein</fullName>
    </recommendedName>
</protein>
<dbReference type="AlphaFoldDB" id="A0A1V9XIC5"/>